<comment type="caution">
    <text evidence="10">The sequence shown here is derived from an EMBL/GenBank/DDBJ whole genome shotgun (WGS) entry which is preliminary data.</text>
</comment>
<dbReference type="Gene3D" id="2.60.40.10">
    <property type="entry name" value="Immunoglobulins"/>
    <property type="match status" value="2"/>
</dbReference>
<reference evidence="10 11" key="1">
    <citation type="submission" date="2024-03" db="EMBL/GenBank/DDBJ databases">
        <title>The Acrasis kona genome and developmental transcriptomes reveal deep origins of eukaryotic multicellular pathways.</title>
        <authorList>
            <person name="Sheikh S."/>
            <person name="Fu C.-J."/>
            <person name="Brown M.W."/>
            <person name="Baldauf S.L."/>
        </authorList>
    </citation>
    <scope>NUCLEOTIDE SEQUENCE [LARGE SCALE GENOMIC DNA]</scope>
    <source>
        <strain evidence="10 11">ATCC MYA-3509</strain>
    </source>
</reference>
<keyword evidence="11" id="KW-1185">Reference proteome</keyword>
<dbReference type="Pfam" id="PF17753">
    <property type="entry name" value="Ig_mannosidase"/>
    <property type="match status" value="1"/>
</dbReference>
<dbReference type="Gene3D" id="3.20.20.80">
    <property type="entry name" value="Glycosidases"/>
    <property type="match status" value="1"/>
</dbReference>
<dbReference type="GO" id="GO:0004567">
    <property type="term" value="F:beta-mannosidase activity"/>
    <property type="evidence" value="ECO:0007669"/>
    <property type="project" value="UniProtKB-EC"/>
</dbReference>
<dbReference type="InterPro" id="IPR013783">
    <property type="entry name" value="Ig-like_fold"/>
</dbReference>
<dbReference type="InterPro" id="IPR036156">
    <property type="entry name" value="Beta-gal/glucu_dom_sf"/>
</dbReference>
<evidence type="ECO:0000313" key="10">
    <source>
        <dbReference type="EMBL" id="KAL0485179.1"/>
    </source>
</evidence>
<dbReference type="EMBL" id="JAOPGA020001113">
    <property type="protein sequence ID" value="KAL0485179.1"/>
    <property type="molecule type" value="Genomic_DNA"/>
</dbReference>
<evidence type="ECO:0000313" key="11">
    <source>
        <dbReference type="Proteomes" id="UP001431209"/>
    </source>
</evidence>
<comment type="catalytic activity">
    <reaction evidence="1">
        <text>Hydrolysis of terminal, non-reducing beta-D-mannose residues in beta-D-mannosides.</text>
        <dbReference type="EC" id="3.2.1.25"/>
    </reaction>
</comment>
<dbReference type="InterPro" id="IPR017853">
    <property type="entry name" value="GH"/>
</dbReference>
<dbReference type="Pfam" id="PF02836">
    <property type="entry name" value="Glyco_hydro_2_C"/>
    <property type="match status" value="1"/>
</dbReference>
<accession>A0AAW2Z773</accession>
<dbReference type="SUPFAM" id="SSF49303">
    <property type="entry name" value="beta-Galactosidase/glucuronidase domain"/>
    <property type="match status" value="2"/>
</dbReference>
<proteinExistence type="predicted"/>
<keyword evidence="6" id="KW-0326">Glycosidase</keyword>
<dbReference type="SUPFAM" id="SSF51445">
    <property type="entry name" value="(Trans)glycosidases"/>
    <property type="match status" value="1"/>
</dbReference>
<name>A0AAW2Z773_9EUKA</name>
<evidence type="ECO:0000256" key="6">
    <source>
        <dbReference type="ARBA" id="ARBA00023295"/>
    </source>
</evidence>
<dbReference type="GO" id="GO:0005975">
    <property type="term" value="P:carbohydrate metabolic process"/>
    <property type="evidence" value="ECO:0007669"/>
    <property type="project" value="InterPro"/>
</dbReference>
<feature type="domain" description="Mannosidase Ig/CBM-like" evidence="9">
    <location>
        <begin position="329"/>
        <end position="420"/>
    </location>
</feature>
<evidence type="ECO:0000256" key="5">
    <source>
        <dbReference type="ARBA" id="ARBA00023157"/>
    </source>
</evidence>
<evidence type="ECO:0000256" key="4">
    <source>
        <dbReference type="ARBA" id="ARBA00022801"/>
    </source>
</evidence>
<dbReference type="Proteomes" id="UP001431209">
    <property type="component" value="Unassembled WGS sequence"/>
</dbReference>
<dbReference type="InterPro" id="IPR041625">
    <property type="entry name" value="Beta-mannosidase_Ig"/>
</dbReference>
<evidence type="ECO:0000256" key="1">
    <source>
        <dbReference type="ARBA" id="ARBA00000829"/>
    </source>
</evidence>
<sequence length="514" mass="60366">MIRIWGGGIYQQDLLYDLCDRHGLLVWQEFMFACAFYPVNPEFLDSVKGEMTHQMNRLMHHPSIVLWSGNNENEVSLYNTTWYQLDDINLKTRFVMDYDLLNNDLIQNTAKSLDRSRPFWPSSPSRGYFDRDVLSWGPTTVYVNHSRYRSRSYSGDVHFYDYKSKCNDVYHYPMARMVSEYGWMSFPSIDTFEMHGRLSNDDLHYNSTMMRDRQHHPNGTNEILAQFEMHFRIDSKTSLDNFTNFVYLSQVLQTICIKTQTEYYRKNKADREALTMGALYWQLNSIWPAPTWSSLEYEGKWKMLHYYAKRFFAPMLISSFEYTRSSVNSYEIYVTSDVNKALENLVVVIRVLSVRDGSLLHQITENVKRMEPLESKTVYSVSSIEREILRTIPRSECVVSLLLKIDNRTVSENEFYPADFVNVDLHRPVVTLSHPVKSSPNIVSFKVGVTGTIAPYTWIDYDRKLSGRFSDNGFLLVPKEDRTIEFVCKEEKCNDLSAEQVLKHFKVMSLRDTY</sequence>
<evidence type="ECO:0000256" key="2">
    <source>
        <dbReference type="ARBA" id="ARBA00012754"/>
    </source>
</evidence>
<dbReference type="GO" id="GO:0006516">
    <property type="term" value="P:glycoprotein catabolic process"/>
    <property type="evidence" value="ECO:0007669"/>
    <property type="project" value="TreeGrafter"/>
</dbReference>
<dbReference type="PANTHER" id="PTHR43730">
    <property type="entry name" value="BETA-MANNOSIDASE"/>
    <property type="match status" value="1"/>
</dbReference>
<gene>
    <name evidence="10" type="ORF">AKO1_004313</name>
</gene>
<dbReference type="FunFam" id="3.20.20.80:FF:000050">
    <property type="entry name" value="Beta-mannosidase B"/>
    <property type="match status" value="1"/>
</dbReference>
<keyword evidence="3" id="KW-0732">Signal</keyword>
<dbReference type="InterPro" id="IPR006103">
    <property type="entry name" value="Glyco_hydro_2_cat"/>
</dbReference>
<dbReference type="Pfam" id="PF17786">
    <property type="entry name" value="Mannosidase_ig"/>
    <property type="match status" value="1"/>
</dbReference>
<dbReference type="AlphaFoldDB" id="A0AAW2Z773"/>
<keyword evidence="5" id="KW-1015">Disulfide bond</keyword>
<dbReference type="EC" id="3.2.1.25" evidence="2"/>
<evidence type="ECO:0000259" key="7">
    <source>
        <dbReference type="Pfam" id="PF02836"/>
    </source>
</evidence>
<protein>
    <recommendedName>
        <fullName evidence="2">beta-mannosidase</fullName>
        <ecNumber evidence="2">3.2.1.25</ecNumber>
    </recommendedName>
</protein>
<keyword evidence="4" id="KW-0378">Hydrolase</keyword>
<organism evidence="10 11">
    <name type="scientific">Acrasis kona</name>
    <dbReference type="NCBI Taxonomy" id="1008807"/>
    <lineage>
        <taxon>Eukaryota</taxon>
        <taxon>Discoba</taxon>
        <taxon>Heterolobosea</taxon>
        <taxon>Tetramitia</taxon>
        <taxon>Eutetramitia</taxon>
        <taxon>Acrasidae</taxon>
        <taxon>Acrasis</taxon>
    </lineage>
</organism>
<feature type="domain" description="Glycoside hydrolase family 2 catalytic" evidence="7">
    <location>
        <begin position="12"/>
        <end position="118"/>
    </location>
</feature>
<dbReference type="InterPro" id="IPR050887">
    <property type="entry name" value="Beta-mannosidase_GH2"/>
</dbReference>
<evidence type="ECO:0000259" key="9">
    <source>
        <dbReference type="Pfam" id="PF17786"/>
    </source>
</evidence>
<evidence type="ECO:0000259" key="8">
    <source>
        <dbReference type="Pfam" id="PF17753"/>
    </source>
</evidence>
<evidence type="ECO:0000256" key="3">
    <source>
        <dbReference type="ARBA" id="ARBA00022729"/>
    </source>
</evidence>
<feature type="domain" description="Beta-mannosidase Ig-fold" evidence="8">
    <location>
        <begin position="430"/>
        <end position="513"/>
    </location>
</feature>
<dbReference type="InterPro" id="IPR041447">
    <property type="entry name" value="Mannosidase_ig"/>
</dbReference>
<dbReference type="PANTHER" id="PTHR43730:SF1">
    <property type="entry name" value="BETA-MANNOSIDASE"/>
    <property type="match status" value="1"/>
</dbReference>